<proteinExistence type="predicted"/>
<dbReference type="InterPro" id="IPR036520">
    <property type="entry name" value="UPF0759_sf"/>
</dbReference>
<accession>A0A3S3VEW5</accession>
<dbReference type="PANTHER" id="PTHR30348:SF4">
    <property type="entry name" value="DUF72 DOMAIN-CONTAINING PROTEIN"/>
    <property type="match status" value="1"/>
</dbReference>
<dbReference type="EMBL" id="RXGA01000003">
    <property type="protein sequence ID" value="RWX73052.1"/>
    <property type="molecule type" value="Genomic_DNA"/>
</dbReference>
<evidence type="ECO:0008006" key="3">
    <source>
        <dbReference type="Google" id="ProtNLM"/>
    </source>
</evidence>
<dbReference type="PANTHER" id="PTHR30348">
    <property type="entry name" value="UNCHARACTERIZED PROTEIN YECE"/>
    <property type="match status" value="1"/>
</dbReference>
<sequence length="251" mass="28456">MLKIGACGWGLRGGKNAYFREFDVVELQSTFYRPVPSKTLEKYRQEAPPGFEYSVKAWQAITHPVSSPTWKKAGKMPELGDPLGLGHLRPTPENFRAWDLILDECRVLGSSFLVIQTPPSFGCNEKAKSGMIDFLSKVERSSLTLGWEPRGDWSRRPEEVGRICERLSLVHVVDPLRRLPALESEVVYFRLHGLGGDETNYKYRYTDSDLSRLASIISTFAESKKVYVMFNNISMGEDALRLKSIMKSLKS</sequence>
<dbReference type="Gene3D" id="3.20.20.410">
    <property type="entry name" value="Protein of unknown function UPF0759"/>
    <property type="match status" value="1"/>
</dbReference>
<reference evidence="1 2" key="1">
    <citation type="submission" date="2018-12" db="EMBL/GenBank/DDBJ databases">
        <title>The complete genome of the methanogenic archaea of the candidate phylum Verstraetearchaeota, obtained from the metagenome of underground thermal water.</title>
        <authorList>
            <person name="Kadnikov V.V."/>
            <person name="Mardanov A.V."/>
            <person name="Beletsky A.V."/>
            <person name="Karnachuk O.V."/>
            <person name="Ravin N.V."/>
        </authorList>
    </citation>
    <scope>NUCLEOTIDE SEQUENCE [LARGE SCALE GENOMIC DNA]</scope>
    <source>
        <strain evidence="1">Ch88</strain>
    </source>
</reference>
<organism evidence="1 2">
    <name type="scientific">Methanosuratincola subterraneus</name>
    <dbReference type="NCBI Taxonomy" id="2593994"/>
    <lineage>
        <taxon>Archaea</taxon>
        <taxon>Thermoproteota</taxon>
        <taxon>Methanosuratincolia</taxon>
        <taxon>Candidatus Methanomethylicales</taxon>
        <taxon>Candidatus Methanomethylicaceae</taxon>
        <taxon>Candidatus Methanosuratincola (ex Vanwonterghem et al. 2016)</taxon>
    </lineage>
</organism>
<dbReference type="InterPro" id="IPR002763">
    <property type="entry name" value="DUF72"/>
</dbReference>
<evidence type="ECO:0000313" key="2">
    <source>
        <dbReference type="Proteomes" id="UP000288215"/>
    </source>
</evidence>
<dbReference type="AlphaFoldDB" id="A0A3S3VEW5"/>
<dbReference type="SUPFAM" id="SSF117396">
    <property type="entry name" value="TM1631-like"/>
    <property type="match status" value="1"/>
</dbReference>
<protein>
    <recommendedName>
        <fullName evidence="3">DUF72 domain-containing protein</fullName>
    </recommendedName>
</protein>
<name>A0A3S3VEW5_METS7</name>
<comment type="caution">
    <text evidence="1">The sequence shown here is derived from an EMBL/GenBank/DDBJ whole genome shotgun (WGS) entry which is preliminary data.</text>
</comment>
<gene>
    <name evidence="1" type="ORF">Metus_1026</name>
</gene>
<evidence type="ECO:0000313" key="1">
    <source>
        <dbReference type="EMBL" id="RWX73052.1"/>
    </source>
</evidence>
<dbReference type="Pfam" id="PF01904">
    <property type="entry name" value="DUF72"/>
    <property type="match status" value="1"/>
</dbReference>
<dbReference type="Proteomes" id="UP000288215">
    <property type="component" value="Unassembled WGS sequence"/>
</dbReference>